<feature type="compositionally biased region" description="Low complexity" evidence="1">
    <location>
        <begin position="1"/>
        <end position="21"/>
    </location>
</feature>
<keyword evidence="3" id="KW-1185">Reference proteome</keyword>
<comment type="caution">
    <text evidence="2">The sequence shown here is derived from an EMBL/GenBank/DDBJ whole genome shotgun (WGS) entry which is preliminary data.</text>
</comment>
<dbReference type="Proteomes" id="UP001470230">
    <property type="component" value="Unassembled WGS sequence"/>
</dbReference>
<feature type="region of interest" description="Disordered" evidence="1">
    <location>
        <begin position="1"/>
        <end position="68"/>
    </location>
</feature>
<name>A0ABR2HDF6_9EUKA</name>
<sequence>MPKGHPNQHQQNNQNPAQGQAQHDDGNDAQGQQDNQADPNQPPNNQGQQNNQADLNQLPNNQGQQGNQQRMTLLQRVQNNIVLSQNNLTNQNQIFLGIAENLASLDRKVDNILLEIRRSNNIYSGRPSSLARKYIFDHLNSLNWTQITSLFAELIIRYNNQNRERTIPLINRDEKRKKSLLLHKLDIYWDQLEPFINDATIFDIRNSLHLNSDDSDDPDPI</sequence>
<protein>
    <submittedName>
        <fullName evidence="2">Uncharacterized protein</fullName>
    </submittedName>
</protein>
<gene>
    <name evidence="2" type="ORF">M9Y10_021229</name>
</gene>
<evidence type="ECO:0000313" key="3">
    <source>
        <dbReference type="Proteomes" id="UP001470230"/>
    </source>
</evidence>
<organism evidence="2 3">
    <name type="scientific">Tritrichomonas musculus</name>
    <dbReference type="NCBI Taxonomy" id="1915356"/>
    <lineage>
        <taxon>Eukaryota</taxon>
        <taxon>Metamonada</taxon>
        <taxon>Parabasalia</taxon>
        <taxon>Tritrichomonadida</taxon>
        <taxon>Tritrichomonadidae</taxon>
        <taxon>Tritrichomonas</taxon>
    </lineage>
</organism>
<feature type="compositionally biased region" description="Low complexity" evidence="1">
    <location>
        <begin position="28"/>
        <end position="68"/>
    </location>
</feature>
<accession>A0ABR2HDF6</accession>
<proteinExistence type="predicted"/>
<dbReference type="EMBL" id="JAPFFF010000031">
    <property type="protein sequence ID" value="KAK8845053.1"/>
    <property type="molecule type" value="Genomic_DNA"/>
</dbReference>
<evidence type="ECO:0000313" key="2">
    <source>
        <dbReference type="EMBL" id="KAK8845053.1"/>
    </source>
</evidence>
<evidence type="ECO:0000256" key="1">
    <source>
        <dbReference type="SAM" id="MobiDB-lite"/>
    </source>
</evidence>
<reference evidence="2 3" key="1">
    <citation type="submission" date="2024-04" db="EMBL/GenBank/DDBJ databases">
        <title>Tritrichomonas musculus Genome.</title>
        <authorList>
            <person name="Alves-Ferreira E."/>
            <person name="Grigg M."/>
            <person name="Lorenzi H."/>
            <person name="Galac M."/>
        </authorList>
    </citation>
    <scope>NUCLEOTIDE SEQUENCE [LARGE SCALE GENOMIC DNA]</scope>
    <source>
        <strain evidence="2 3">EAF2021</strain>
    </source>
</reference>